<evidence type="ECO:0000313" key="1">
    <source>
        <dbReference type="Proteomes" id="UP000887565"/>
    </source>
</evidence>
<sequence>MLLEEKKEAKSQELSFSLFSNGSIDEIMVRRGNLLALVLPKIRGLVDSRESDKIRLRLTKLRPLHCLFQNECSMKHGSEYRLEKTASMISSLGCDAKICWTTEPLEN</sequence>
<dbReference type="WBParaSite" id="nRc.2.0.1.t46614-RA">
    <property type="protein sequence ID" value="nRc.2.0.1.t46614-RA"/>
    <property type="gene ID" value="nRc.2.0.1.g46614"/>
</dbReference>
<proteinExistence type="predicted"/>
<organism evidence="1 2">
    <name type="scientific">Romanomermis culicivorax</name>
    <name type="common">Nematode worm</name>
    <dbReference type="NCBI Taxonomy" id="13658"/>
    <lineage>
        <taxon>Eukaryota</taxon>
        <taxon>Metazoa</taxon>
        <taxon>Ecdysozoa</taxon>
        <taxon>Nematoda</taxon>
        <taxon>Enoplea</taxon>
        <taxon>Dorylaimia</taxon>
        <taxon>Mermithida</taxon>
        <taxon>Mermithoidea</taxon>
        <taxon>Mermithidae</taxon>
        <taxon>Romanomermis</taxon>
    </lineage>
</organism>
<keyword evidence="1" id="KW-1185">Reference proteome</keyword>
<evidence type="ECO:0000313" key="2">
    <source>
        <dbReference type="WBParaSite" id="nRc.2.0.1.t46614-RA"/>
    </source>
</evidence>
<dbReference type="Proteomes" id="UP000887565">
    <property type="component" value="Unplaced"/>
</dbReference>
<name>A0A915L6J4_ROMCU</name>
<protein>
    <submittedName>
        <fullName evidence="2">Uncharacterized protein</fullName>
    </submittedName>
</protein>
<accession>A0A915L6J4</accession>
<reference evidence="2" key="1">
    <citation type="submission" date="2022-11" db="UniProtKB">
        <authorList>
            <consortium name="WormBaseParasite"/>
        </authorList>
    </citation>
    <scope>IDENTIFICATION</scope>
</reference>
<dbReference type="AlphaFoldDB" id="A0A915L6J4"/>